<dbReference type="InterPro" id="IPR002130">
    <property type="entry name" value="Cyclophilin-type_PPIase_dom"/>
</dbReference>
<dbReference type="PANTHER" id="PTHR45625:SF4">
    <property type="entry name" value="PEPTIDYLPROLYL ISOMERASE DOMAIN AND WD REPEAT-CONTAINING PROTEIN 1"/>
    <property type="match status" value="1"/>
</dbReference>
<dbReference type="Gene3D" id="2.40.100.10">
    <property type="entry name" value="Cyclophilin-like"/>
    <property type="match status" value="1"/>
</dbReference>
<gene>
    <name evidence="7" type="ORF">SAMN04488241_10258</name>
</gene>
<dbReference type="Pfam" id="PF00160">
    <property type="entry name" value="Pro_isomerase"/>
    <property type="match status" value="1"/>
</dbReference>
<dbReference type="CDD" id="cd00317">
    <property type="entry name" value="cyclophilin"/>
    <property type="match status" value="1"/>
</dbReference>
<comment type="catalytic activity">
    <reaction evidence="4">
        <text>[protein]-peptidylproline (omega=180) = [protein]-peptidylproline (omega=0)</text>
        <dbReference type="Rhea" id="RHEA:16237"/>
        <dbReference type="Rhea" id="RHEA-COMP:10747"/>
        <dbReference type="Rhea" id="RHEA-COMP:10748"/>
        <dbReference type="ChEBI" id="CHEBI:83833"/>
        <dbReference type="ChEBI" id="CHEBI:83834"/>
        <dbReference type="EC" id="5.2.1.8"/>
    </reaction>
</comment>
<evidence type="ECO:0000256" key="5">
    <source>
        <dbReference type="SAM" id="MobiDB-lite"/>
    </source>
</evidence>
<keyword evidence="8" id="KW-1185">Reference proteome</keyword>
<dbReference type="SUPFAM" id="SSF50891">
    <property type="entry name" value="Cyclophilin-like"/>
    <property type="match status" value="1"/>
</dbReference>
<feature type="compositionally biased region" description="Low complexity" evidence="5">
    <location>
        <begin position="219"/>
        <end position="244"/>
    </location>
</feature>
<keyword evidence="4" id="KW-0732">Signal</keyword>
<dbReference type="EMBL" id="FOXP01000002">
    <property type="protein sequence ID" value="SFP45810.1"/>
    <property type="molecule type" value="Genomic_DNA"/>
</dbReference>
<feature type="compositionally biased region" description="Low complexity" evidence="5">
    <location>
        <begin position="251"/>
        <end position="266"/>
    </location>
</feature>
<name>A0A1I5QIE1_9SPHN</name>
<organism evidence="7 8">
    <name type="scientific">Sphingomonas rubra</name>
    <dbReference type="NCBI Taxonomy" id="634430"/>
    <lineage>
        <taxon>Bacteria</taxon>
        <taxon>Pseudomonadati</taxon>
        <taxon>Pseudomonadota</taxon>
        <taxon>Alphaproteobacteria</taxon>
        <taxon>Sphingomonadales</taxon>
        <taxon>Sphingomonadaceae</taxon>
        <taxon>Sphingomonas</taxon>
    </lineage>
</organism>
<dbReference type="PROSITE" id="PS00170">
    <property type="entry name" value="CSA_PPIASE_1"/>
    <property type="match status" value="1"/>
</dbReference>
<dbReference type="OrthoDB" id="9807797at2"/>
<evidence type="ECO:0000256" key="3">
    <source>
        <dbReference type="ARBA" id="ARBA00023235"/>
    </source>
</evidence>
<protein>
    <recommendedName>
        <fullName evidence="4">Peptidyl-prolyl cis-trans isomerase</fullName>
        <shortName evidence="4">PPIase</shortName>
        <ecNumber evidence="4">5.2.1.8</ecNumber>
    </recommendedName>
</protein>
<dbReference type="Proteomes" id="UP000199586">
    <property type="component" value="Unassembled WGS sequence"/>
</dbReference>
<evidence type="ECO:0000313" key="7">
    <source>
        <dbReference type="EMBL" id="SFP45810.1"/>
    </source>
</evidence>
<evidence type="ECO:0000256" key="1">
    <source>
        <dbReference type="ARBA" id="ARBA00007365"/>
    </source>
</evidence>
<sequence>MRLLAELFAFAACLATVAPAPVLAQAKQARPAPLKVEPTAPQAARLAPPPVTDKANLLLLDLSTGGRVTIWLRPDVAPKMVERVKTLTRQHFYDGLTFHRVIDGFMAQGGDPKGDGTGGSQLANVPAEFNYLPHVRGAVSAARAEDKDSANSQFFIVFQPRLSLDKKYTVFGRVIDGMEYVDAVQRGEPPIDPSRIVHAYIAADNPPAYVPAPAPPPAGLGAPVTLPGTAAPAGVAAPKPAANDPAPPPASRTAPRPAPRQAAPRR</sequence>
<proteinExistence type="inferred from homology"/>
<accession>A0A1I5QIE1</accession>
<reference evidence="7 8" key="1">
    <citation type="submission" date="2016-10" db="EMBL/GenBank/DDBJ databases">
        <authorList>
            <person name="de Groot N.N."/>
        </authorList>
    </citation>
    <scope>NUCLEOTIDE SEQUENCE [LARGE SCALE GENOMIC DNA]</scope>
    <source>
        <strain evidence="7 8">CGMCC 1.9113</strain>
    </source>
</reference>
<evidence type="ECO:0000259" key="6">
    <source>
        <dbReference type="PROSITE" id="PS50072"/>
    </source>
</evidence>
<feature type="region of interest" description="Disordered" evidence="5">
    <location>
        <begin position="214"/>
        <end position="266"/>
    </location>
</feature>
<dbReference type="RefSeq" id="WP_093331003.1">
    <property type="nucleotide sequence ID" value="NZ_FOXP01000002.1"/>
</dbReference>
<dbReference type="InterPro" id="IPR044666">
    <property type="entry name" value="Cyclophilin_A-like"/>
</dbReference>
<dbReference type="AlphaFoldDB" id="A0A1I5QIE1"/>
<evidence type="ECO:0000313" key="8">
    <source>
        <dbReference type="Proteomes" id="UP000199586"/>
    </source>
</evidence>
<feature type="chain" id="PRO_5011332369" description="Peptidyl-prolyl cis-trans isomerase" evidence="4">
    <location>
        <begin position="25"/>
        <end position="266"/>
    </location>
</feature>
<dbReference type="PRINTS" id="PR00153">
    <property type="entry name" value="CSAPPISMRASE"/>
</dbReference>
<evidence type="ECO:0000256" key="4">
    <source>
        <dbReference type="RuleBase" id="RU363019"/>
    </source>
</evidence>
<comment type="function">
    <text evidence="4">PPIases accelerate the folding of proteins. It catalyzes the cis-trans isomerization of proline imidic peptide bonds in oligopeptides.</text>
</comment>
<dbReference type="PROSITE" id="PS50072">
    <property type="entry name" value="CSA_PPIASE_2"/>
    <property type="match status" value="1"/>
</dbReference>
<dbReference type="InterPro" id="IPR020892">
    <property type="entry name" value="Cyclophilin-type_PPIase_CS"/>
</dbReference>
<dbReference type="STRING" id="634430.SAMN04488241_10258"/>
<feature type="signal peptide" evidence="4">
    <location>
        <begin position="1"/>
        <end position="24"/>
    </location>
</feature>
<feature type="domain" description="PPIase cyclophilin-type" evidence="6">
    <location>
        <begin position="66"/>
        <end position="186"/>
    </location>
</feature>
<dbReference type="InterPro" id="IPR029000">
    <property type="entry name" value="Cyclophilin-like_dom_sf"/>
</dbReference>
<dbReference type="GO" id="GO:0006457">
    <property type="term" value="P:protein folding"/>
    <property type="evidence" value="ECO:0007669"/>
    <property type="project" value="InterPro"/>
</dbReference>
<dbReference type="EC" id="5.2.1.8" evidence="4"/>
<comment type="similarity">
    <text evidence="1 4">Belongs to the cyclophilin-type PPIase family.</text>
</comment>
<dbReference type="PANTHER" id="PTHR45625">
    <property type="entry name" value="PEPTIDYL-PROLYL CIS-TRANS ISOMERASE-RELATED"/>
    <property type="match status" value="1"/>
</dbReference>
<dbReference type="GO" id="GO:0003755">
    <property type="term" value="F:peptidyl-prolyl cis-trans isomerase activity"/>
    <property type="evidence" value="ECO:0007669"/>
    <property type="project" value="UniProtKB-UniRule"/>
</dbReference>
<keyword evidence="3 4" id="KW-0413">Isomerase</keyword>
<evidence type="ECO:0000256" key="2">
    <source>
        <dbReference type="ARBA" id="ARBA00023110"/>
    </source>
</evidence>
<keyword evidence="2 4" id="KW-0697">Rotamase</keyword>